<dbReference type="InterPro" id="IPR050773">
    <property type="entry name" value="CbxX/CfxQ_RuBisCO_ESX"/>
</dbReference>
<dbReference type="InterPro" id="IPR003959">
    <property type="entry name" value="ATPase_AAA_core"/>
</dbReference>
<dbReference type="Gene3D" id="1.10.8.60">
    <property type="match status" value="1"/>
</dbReference>
<dbReference type="PANTHER" id="PTHR43392">
    <property type="entry name" value="AAA-TYPE ATPASE FAMILY PROTEIN / ANKYRIN REPEAT FAMILY PROTEIN"/>
    <property type="match status" value="1"/>
</dbReference>
<evidence type="ECO:0000259" key="4">
    <source>
        <dbReference type="SMART" id="SM00382"/>
    </source>
</evidence>
<sequence>MRYLFSRHYLYVDELLFPEGDKDELIFAVDETSCLRELAVINESPEVVVGTEMEEVAKVSAWDQLNQLIGLTKVKKEIDKMLKVVQLNQQRVAKGLMPINQSLHAVFMGNPGTGKTTVARLMGQVLFENGALSGETFNYVEVSEADLVSNHVGETVLKTTERLEAAKGGILFIDEAYTLNKKDSSVNFGQEAIDTILKYMEDHRQEIVIIFAGYTKEMEEFLRTNPGLSSRVPNTFIFEDYTPEEIVTIGKRQLEEGQYDLEDEAYYERNVARLYQASLDHSNARWIRNFNEQLIKTFAFRIIEEGSEDVSTIKNVDISSLVNKDKFENGEKPDALAELNQMIGIQSVKDQVARFVALAEVNKRREEQGTGNRHFTLHSLFLGNPGTGKTTVARLLGKAFYQKDIIKADKFIEVSRSDLVAGYSGQTAIKTREVLMSGLGGLVFIDEAYSLYKSENDTFGLEAIDEILKFMEDYREEIVIILAGYNDEMNRFLRANSGLLSRIPNHFQFEDYTPEEITQIGMMKLLKDQYVFDTEQYRQVVARTYQRSNDFSNGRWVRNFNERLIGIASSRIANEGTNDLFTITVDDIYATGKEY</sequence>
<keyword evidence="2" id="KW-0547">Nucleotide-binding</keyword>
<feature type="domain" description="AAA+ ATPase" evidence="4">
    <location>
        <begin position="101"/>
        <end position="242"/>
    </location>
</feature>
<evidence type="ECO:0000313" key="6">
    <source>
        <dbReference type="Proteomes" id="UP001597427"/>
    </source>
</evidence>
<dbReference type="PRINTS" id="PR00819">
    <property type="entry name" value="CBXCFQXSUPER"/>
</dbReference>
<feature type="domain" description="AAA+ ATPase" evidence="4">
    <location>
        <begin position="375"/>
        <end position="513"/>
    </location>
</feature>
<dbReference type="Pfam" id="PF00004">
    <property type="entry name" value="AAA"/>
    <property type="match status" value="2"/>
</dbReference>
<organism evidence="5 6">
    <name type="scientific">Enterococcus camelliae</name>
    <dbReference type="NCBI Taxonomy" id="453959"/>
    <lineage>
        <taxon>Bacteria</taxon>
        <taxon>Bacillati</taxon>
        <taxon>Bacillota</taxon>
        <taxon>Bacilli</taxon>
        <taxon>Lactobacillales</taxon>
        <taxon>Enterococcaceae</taxon>
        <taxon>Enterococcus</taxon>
    </lineage>
</organism>
<dbReference type="InterPro" id="IPR041627">
    <property type="entry name" value="AAA_lid_6"/>
</dbReference>
<dbReference type="InterPro" id="IPR027417">
    <property type="entry name" value="P-loop_NTPase"/>
</dbReference>
<dbReference type="RefSeq" id="WP_379980329.1">
    <property type="nucleotide sequence ID" value="NZ_JBHUMO010000032.1"/>
</dbReference>
<dbReference type="PANTHER" id="PTHR43392:SF2">
    <property type="entry name" value="AAA-TYPE ATPASE FAMILY PROTEIN _ ANKYRIN REPEAT FAMILY PROTEIN"/>
    <property type="match status" value="1"/>
</dbReference>
<dbReference type="SMART" id="SM00382">
    <property type="entry name" value="AAA"/>
    <property type="match status" value="2"/>
</dbReference>
<reference evidence="6" key="1">
    <citation type="journal article" date="2019" name="Int. J. Syst. Evol. Microbiol.">
        <title>The Global Catalogue of Microorganisms (GCM) 10K type strain sequencing project: providing services to taxonomists for standard genome sequencing and annotation.</title>
        <authorList>
            <consortium name="The Broad Institute Genomics Platform"/>
            <consortium name="The Broad Institute Genome Sequencing Center for Infectious Disease"/>
            <person name="Wu L."/>
            <person name="Ma J."/>
        </authorList>
    </citation>
    <scope>NUCLEOTIDE SEQUENCE [LARGE SCALE GENOMIC DNA]</scope>
    <source>
        <strain evidence="6">TISTR 932</strain>
    </source>
</reference>
<proteinExistence type="inferred from homology"/>
<dbReference type="InterPro" id="IPR003593">
    <property type="entry name" value="AAA+_ATPase"/>
</dbReference>
<keyword evidence="6" id="KW-1185">Reference proteome</keyword>
<evidence type="ECO:0000256" key="1">
    <source>
        <dbReference type="ARBA" id="ARBA00010378"/>
    </source>
</evidence>
<dbReference type="Pfam" id="PF17866">
    <property type="entry name" value="AAA_lid_6"/>
    <property type="match status" value="1"/>
</dbReference>
<dbReference type="Gene3D" id="3.40.50.300">
    <property type="entry name" value="P-loop containing nucleotide triphosphate hydrolases"/>
    <property type="match status" value="2"/>
</dbReference>
<protein>
    <submittedName>
        <fullName evidence="5">AAA family ATPase</fullName>
    </submittedName>
</protein>
<evidence type="ECO:0000256" key="3">
    <source>
        <dbReference type="ARBA" id="ARBA00022840"/>
    </source>
</evidence>
<gene>
    <name evidence="5" type="ORF">ACFSR0_04470</name>
</gene>
<dbReference type="CDD" id="cd00009">
    <property type="entry name" value="AAA"/>
    <property type="match status" value="2"/>
</dbReference>
<evidence type="ECO:0000256" key="2">
    <source>
        <dbReference type="ARBA" id="ARBA00022741"/>
    </source>
</evidence>
<dbReference type="InterPro" id="IPR000641">
    <property type="entry name" value="CbxX/CfxQ"/>
</dbReference>
<comment type="similarity">
    <text evidence="1">Belongs to the CbxX/CfxQ family.</text>
</comment>
<comment type="caution">
    <text evidence="5">The sequence shown here is derived from an EMBL/GenBank/DDBJ whole genome shotgun (WGS) entry which is preliminary data.</text>
</comment>
<dbReference type="Proteomes" id="UP001597427">
    <property type="component" value="Unassembled WGS sequence"/>
</dbReference>
<dbReference type="EMBL" id="JBHUMO010000032">
    <property type="protein sequence ID" value="MFD2728683.1"/>
    <property type="molecule type" value="Genomic_DNA"/>
</dbReference>
<accession>A0ABW5THT3</accession>
<evidence type="ECO:0000313" key="5">
    <source>
        <dbReference type="EMBL" id="MFD2728683.1"/>
    </source>
</evidence>
<dbReference type="SUPFAM" id="SSF52540">
    <property type="entry name" value="P-loop containing nucleoside triphosphate hydrolases"/>
    <property type="match status" value="2"/>
</dbReference>
<keyword evidence="3" id="KW-0067">ATP-binding</keyword>
<name>A0ABW5THT3_9ENTE</name>